<evidence type="ECO:0000256" key="2">
    <source>
        <dbReference type="ARBA" id="ARBA00023015"/>
    </source>
</evidence>
<feature type="domain" description="Response regulatory" evidence="6">
    <location>
        <begin position="2"/>
        <end position="116"/>
    </location>
</feature>
<keyword evidence="8" id="KW-1185">Reference proteome</keyword>
<reference evidence="7 8" key="1">
    <citation type="submission" date="2024-10" db="EMBL/GenBank/DDBJ databases">
        <authorList>
            <person name="Ratan Roy A."/>
            <person name="Morales Sandoval P.H."/>
            <person name="De Los Santos Villalobos S."/>
            <person name="Chakraborty S."/>
            <person name="Mukherjee J."/>
        </authorList>
    </citation>
    <scope>NUCLEOTIDE SEQUENCE [LARGE SCALE GENOMIC DNA]</scope>
    <source>
        <strain evidence="7 8">S1</strain>
    </source>
</reference>
<keyword evidence="2" id="KW-0805">Transcription regulation</keyword>
<dbReference type="InterPro" id="IPR039420">
    <property type="entry name" value="WalR-like"/>
</dbReference>
<sequence length="119" mass="12917">MHILLIEDNPNTAKLMELELLDAGYQVTVAYDGLVGLAVAQTLGPDLVLLDWQLPSLTGPEICQSLRQAGYQEPVIFVTARSDSEDLAIGRQVGANDYIVKPFGSEVLLSCIEQQRCAA</sequence>
<comment type="caution">
    <text evidence="7">The sequence shown here is derived from an EMBL/GenBank/DDBJ whole genome shotgun (WGS) entry which is preliminary data.</text>
</comment>
<keyword evidence="1" id="KW-0902">Two-component regulatory system</keyword>
<protein>
    <submittedName>
        <fullName evidence="7">Response regulator transcription factor</fullName>
    </submittedName>
</protein>
<dbReference type="SMART" id="SM00448">
    <property type="entry name" value="REC"/>
    <property type="match status" value="1"/>
</dbReference>
<dbReference type="Proteomes" id="UP001600165">
    <property type="component" value="Unassembled WGS sequence"/>
</dbReference>
<proteinExistence type="predicted"/>
<dbReference type="PROSITE" id="PS50110">
    <property type="entry name" value="RESPONSE_REGULATORY"/>
    <property type="match status" value="1"/>
</dbReference>
<dbReference type="CDD" id="cd17574">
    <property type="entry name" value="REC_OmpR"/>
    <property type="match status" value="1"/>
</dbReference>
<organism evidence="7 8">
    <name type="scientific">Almyronema epifaneia S1</name>
    <dbReference type="NCBI Taxonomy" id="2991925"/>
    <lineage>
        <taxon>Bacteria</taxon>
        <taxon>Bacillati</taxon>
        <taxon>Cyanobacteriota</taxon>
        <taxon>Cyanophyceae</taxon>
        <taxon>Nodosilineales</taxon>
        <taxon>Nodosilineaceae</taxon>
        <taxon>Almyronema</taxon>
        <taxon>Almyronema epifaneia</taxon>
    </lineage>
</organism>
<gene>
    <name evidence="7" type="ORF">ACFVKH_07850</name>
</gene>
<dbReference type="PANTHER" id="PTHR48111:SF22">
    <property type="entry name" value="REGULATOR OF RPOS"/>
    <property type="match status" value="1"/>
</dbReference>
<dbReference type="SUPFAM" id="SSF52172">
    <property type="entry name" value="CheY-like"/>
    <property type="match status" value="1"/>
</dbReference>
<evidence type="ECO:0000313" key="7">
    <source>
        <dbReference type="EMBL" id="MFE4106184.1"/>
    </source>
</evidence>
<evidence type="ECO:0000256" key="5">
    <source>
        <dbReference type="PROSITE-ProRule" id="PRU00169"/>
    </source>
</evidence>
<dbReference type="Gene3D" id="3.40.50.2300">
    <property type="match status" value="1"/>
</dbReference>
<dbReference type="InterPro" id="IPR011006">
    <property type="entry name" value="CheY-like_superfamily"/>
</dbReference>
<keyword evidence="3" id="KW-0238">DNA-binding</keyword>
<evidence type="ECO:0000259" key="6">
    <source>
        <dbReference type="PROSITE" id="PS50110"/>
    </source>
</evidence>
<dbReference type="InterPro" id="IPR001789">
    <property type="entry name" value="Sig_transdc_resp-reg_receiver"/>
</dbReference>
<evidence type="ECO:0000256" key="3">
    <source>
        <dbReference type="ARBA" id="ARBA00023125"/>
    </source>
</evidence>
<keyword evidence="5" id="KW-0597">Phosphoprotein</keyword>
<evidence type="ECO:0000313" key="8">
    <source>
        <dbReference type="Proteomes" id="UP001600165"/>
    </source>
</evidence>
<dbReference type="RefSeq" id="WP_377963690.1">
    <property type="nucleotide sequence ID" value="NZ_JBHZOL010000055.1"/>
</dbReference>
<name>A0ABW6IDR0_9CYAN</name>
<keyword evidence="4" id="KW-0804">Transcription</keyword>
<feature type="modified residue" description="4-aspartylphosphate" evidence="5">
    <location>
        <position position="51"/>
    </location>
</feature>
<dbReference type="PANTHER" id="PTHR48111">
    <property type="entry name" value="REGULATOR OF RPOS"/>
    <property type="match status" value="1"/>
</dbReference>
<evidence type="ECO:0000256" key="4">
    <source>
        <dbReference type="ARBA" id="ARBA00023163"/>
    </source>
</evidence>
<evidence type="ECO:0000256" key="1">
    <source>
        <dbReference type="ARBA" id="ARBA00023012"/>
    </source>
</evidence>
<dbReference type="Pfam" id="PF00072">
    <property type="entry name" value="Response_reg"/>
    <property type="match status" value="1"/>
</dbReference>
<dbReference type="EMBL" id="JBHZOL010000055">
    <property type="protein sequence ID" value="MFE4106184.1"/>
    <property type="molecule type" value="Genomic_DNA"/>
</dbReference>
<accession>A0ABW6IDR0</accession>